<dbReference type="STRING" id="323097.Nham_2259"/>
<keyword evidence="2" id="KW-1185">Reference proteome</keyword>
<dbReference type="SUPFAM" id="SSF141371">
    <property type="entry name" value="PilZ domain-like"/>
    <property type="match status" value="1"/>
</dbReference>
<proteinExistence type="predicted"/>
<dbReference type="EMBL" id="CP000319">
    <property type="protein sequence ID" value="ABE63051.1"/>
    <property type="molecule type" value="Genomic_DNA"/>
</dbReference>
<evidence type="ECO:0000313" key="1">
    <source>
        <dbReference type="EMBL" id="ABE63051.1"/>
    </source>
</evidence>
<dbReference type="AlphaFoldDB" id="Q1QL46"/>
<sequence length="104" mass="12155">MNDRFKAISGLRWFAPAMRIKQKRAIRRMRRRYQRAWLVLDSVEGRSECQVMDISNDGARLVIASGLTLPKRFGIALVPNSPPRECERIWRYGEMMGIRFTAAR</sequence>
<protein>
    <recommendedName>
        <fullName evidence="3">PilZ domain-containing protein</fullName>
    </recommendedName>
</protein>
<dbReference type="Proteomes" id="UP000001953">
    <property type="component" value="Chromosome"/>
</dbReference>
<evidence type="ECO:0008006" key="3">
    <source>
        <dbReference type="Google" id="ProtNLM"/>
    </source>
</evidence>
<name>Q1QL46_NITHX</name>
<dbReference type="HOGENOM" id="CLU_158569_3_1_5"/>
<reference evidence="1 2" key="1">
    <citation type="submission" date="2006-03" db="EMBL/GenBank/DDBJ databases">
        <title>Complete sequence of chromosome of Nitrobacter hamburgensis X14.</title>
        <authorList>
            <consortium name="US DOE Joint Genome Institute"/>
            <person name="Copeland A."/>
            <person name="Lucas S."/>
            <person name="Lapidus A."/>
            <person name="Barry K."/>
            <person name="Detter J.C."/>
            <person name="Glavina del Rio T."/>
            <person name="Hammon N."/>
            <person name="Israni S."/>
            <person name="Dalin E."/>
            <person name="Tice H."/>
            <person name="Pitluck S."/>
            <person name="Chain P."/>
            <person name="Malfatti S."/>
            <person name="Shin M."/>
            <person name="Vergez L."/>
            <person name="Schmutz J."/>
            <person name="Larimer F."/>
            <person name="Land M."/>
            <person name="Hauser L."/>
            <person name="Kyrpides N."/>
            <person name="Ivanova N."/>
            <person name="Ward B."/>
            <person name="Arp D."/>
            <person name="Klotz M."/>
            <person name="Stein L."/>
            <person name="O'Mullan G."/>
            <person name="Starkenburg S."/>
            <person name="Sayavedra L."/>
            <person name="Poret-Peterson A.T."/>
            <person name="Gentry M.E."/>
            <person name="Bruce D."/>
            <person name="Richardson P."/>
        </authorList>
    </citation>
    <scope>NUCLEOTIDE SEQUENCE [LARGE SCALE GENOMIC DNA]</scope>
    <source>
        <strain evidence="2">DSM 10229 / NCIMB 13809 / X14</strain>
    </source>
</reference>
<organism evidence="1 2">
    <name type="scientific">Nitrobacter hamburgensis (strain DSM 10229 / NCIMB 13809 / X14)</name>
    <dbReference type="NCBI Taxonomy" id="323097"/>
    <lineage>
        <taxon>Bacteria</taxon>
        <taxon>Pseudomonadati</taxon>
        <taxon>Pseudomonadota</taxon>
        <taxon>Alphaproteobacteria</taxon>
        <taxon>Hyphomicrobiales</taxon>
        <taxon>Nitrobacteraceae</taxon>
        <taxon>Nitrobacter</taxon>
    </lineage>
</organism>
<evidence type="ECO:0000313" key="2">
    <source>
        <dbReference type="Proteomes" id="UP000001953"/>
    </source>
</evidence>
<accession>Q1QL46</accession>
<dbReference type="KEGG" id="nha:Nham_2259"/>
<gene>
    <name evidence="1" type="ordered locus">Nham_2259</name>
</gene>